<dbReference type="EMBL" id="MHMS01000006">
    <property type="protein sequence ID" value="OGZ32555.1"/>
    <property type="molecule type" value="Genomic_DNA"/>
</dbReference>
<dbReference type="Proteomes" id="UP000176787">
    <property type="component" value="Unassembled WGS sequence"/>
</dbReference>
<dbReference type="STRING" id="1801726.A3H02_00230"/>
<reference evidence="1 2" key="1">
    <citation type="journal article" date="2016" name="Nat. Commun.">
        <title>Thousands of microbial genomes shed light on interconnected biogeochemical processes in an aquifer system.</title>
        <authorList>
            <person name="Anantharaman K."/>
            <person name="Brown C.T."/>
            <person name="Hug L.A."/>
            <person name="Sharon I."/>
            <person name="Castelle C.J."/>
            <person name="Probst A.J."/>
            <person name="Thomas B.C."/>
            <person name="Singh A."/>
            <person name="Wilkins M.J."/>
            <person name="Karaoz U."/>
            <person name="Brodie E.L."/>
            <person name="Williams K.H."/>
            <person name="Hubbard S.S."/>
            <person name="Banfield J.F."/>
        </authorList>
    </citation>
    <scope>NUCLEOTIDE SEQUENCE [LARGE SCALE GENOMIC DNA]</scope>
</reference>
<gene>
    <name evidence="1" type="ORF">A3H02_00230</name>
</gene>
<sequence length="61" mass="7020">MYWVVSQTKVDLPGEEETSIIALIHADKSNKVMVFRVPQELPPFFIKVQIEGGKIEYLPYP</sequence>
<dbReference type="AlphaFoldDB" id="A0A1G2F3C9"/>
<proteinExistence type="predicted"/>
<accession>A0A1G2F3C9</accession>
<organism evidence="1 2">
    <name type="scientific">Candidatus Niyogibacteria bacterium RIFCSPLOWO2_12_FULL_41_13</name>
    <dbReference type="NCBI Taxonomy" id="1801726"/>
    <lineage>
        <taxon>Bacteria</taxon>
        <taxon>Candidatus Niyogiibacteriota</taxon>
    </lineage>
</organism>
<protein>
    <submittedName>
        <fullName evidence="1">Uncharacterized protein</fullName>
    </submittedName>
</protein>
<evidence type="ECO:0000313" key="2">
    <source>
        <dbReference type="Proteomes" id="UP000176787"/>
    </source>
</evidence>
<evidence type="ECO:0000313" key="1">
    <source>
        <dbReference type="EMBL" id="OGZ32555.1"/>
    </source>
</evidence>
<name>A0A1G2F3C9_9BACT</name>
<comment type="caution">
    <text evidence="1">The sequence shown here is derived from an EMBL/GenBank/DDBJ whole genome shotgun (WGS) entry which is preliminary data.</text>
</comment>